<dbReference type="AlphaFoldDB" id="A0A1J4JCC5"/>
<accession>A0A1J4JCC5</accession>
<keyword evidence="4" id="KW-0456">Lyase</keyword>
<dbReference type="Gene3D" id="3.40.640.10">
    <property type="entry name" value="Type I PLP-dependent aspartate aminotransferase-like (Major domain)"/>
    <property type="match status" value="1"/>
</dbReference>
<reference evidence="8" key="1">
    <citation type="submission" date="2016-10" db="EMBL/GenBank/DDBJ databases">
        <authorList>
            <person name="Benchimol M."/>
            <person name="Almeida L.G."/>
            <person name="Vasconcelos A.T."/>
            <person name="Perreira-Neves A."/>
            <person name="Rosa I.A."/>
            <person name="Tasca T."/>
            <person name="Bogo M.R."/>
            <person name="de Souza W."/>
        </authorList>
    </citation>
    <scope>NUCLEOTIDE SEQUENCE [LARGE SCALE GENOMIC DNA]</scope>
    <source>
        <strain evidence="8">K</strain>
    </source>
</reference>
<dbReference type="InterPro" id="IPR015421">
    <property type="entry name" value="PyrdxlP-dep_Trfase_major"/>
</dbReference>
<dbReference type="EMBL" id="MLAK01001152">
    <property type="protein sequence ID" value="OHS96792.1"/>
    <property type="molecule type" value="Genomic_DNA"/>
</dbReference>
<evidence type="ECO:0000256" key="4">
    <source>
        <dbReference type="ARBA" id="ARBA00023239"/>
    </source>
</evidence>
<dbReference type="EC" id="4.4.1.13" evidence="2"/>
<dbReference type="SUPFAM" id="SSF53383">
    <property type="entry name" value="PLP-dependent transferases"/>
    <property type="match status" value="1"/>
</dbReference>
<evidence type="ECO:0000259" key="7">
    <source>
        <dbReference type="Pfam" id="PF00578"/>
    </source>
</evidence>
<dbReference type="CDD" id="cd00609">
    <property type="entry name" value="AAT_like"/>
    <property type="match status" value="1"/>
</dbReference>
<gene>
    <name evidence="8" type="ORF">TRFO_36983</name>
</gene>
<dbReference type="Gene3D" id="3.90.1150.10">
    <property type="entry name" value="Aspartate Aminotransferase, domain 1"/>
    <property type="match status" value="1"/>
</dbReference>
<dbReference type="Gene3D" id="3.40.30.10">
    <property type="entry name" value="Glutaredoxin"/>
    <property type="match status" value="1"/>
</dbReference>
<feature type="domain" description="Aminotransferase class I/classII large" evidence="6">
    <location>
        <begin position="38"/>
        <end position="381"/>
    </location>
</feature>
<dbReference type="InterPro" id="IPR036249">
    <property type="entry name" value="Thioredoxin-like_sf"/>
</dbReference>
<dbReference type="GeneID" id="94845867"/>
<dbReference type="OrthoDB" id="7042322at2759"/>
<feature type="domain" description="Alkyl hydroperoxide reductase subunit C/ Thiol specific antioxidant" evidence="7">
    <location>
        <begin position="407"/>
        <end position="516"/>
    </location>
</feature>
<dbReference type="InterPro" id="IPR015424">
    <property type="entry name" value="PyrdxlP-dep_Trfase"/>
</dbReference>
<protein>
    <recommendedName>
        <fullName evidence="2">cysteine-S-conjugate beta-lyase</fullName>
        <ecNumber evidence="2">4.4.1.13</ecNumber>
    </recommendedName>
</protein>
<proteinExistence type="inferred from homology"/>
<organism evidence="8 9">
    <name type="scientific">Tritrichomonas foetus</name>
    <dbReference type="NCBI Taxonomy" id="1144522"/>
    <lineage>
        <taxon>Eukaryota</taxon>
        <taxon>Metamonada</taxon>
        <taxon>Parabasalia</taxon>
        <taxon>Tritrichomonadida</taxon>
        <taxon>Tritrichomonadidae</taxon>
        <taxon>Tritrichomonas</taxon>
    </lineage>
</organism>
<dbReference type="Pfam" id="PF00155">
    <property type="entry name" value="Aminotran_1_2"/>
    <property type="match status" value="1"/>
</dbReference>
<dbReference type="InterPro" id="IPR051798">
    <property type="entry name" value="Class-II_PLP-Dep_Aminotrans"/>
</dbReference>
<evidence type="ECO:0000256" key="3">
    <source>
        <dbReference type="ARBA" id="ARBA00022898"/>
    </source>
</evidence>
<dbReference type="InterPro" id="IPR000866">
    <property type="entry name" value="AhpC/TSA"/>
</dbReference>
<evidence type="ECO:0000256" key="5">
    <source>
        <dbReference type="ARBA" id="ARBA00037974"/>
    </source>
</evidence>
<dbReference type="InterPro" id="IPR015422">
    <property type="entry name" value="PyrdxlP-dep_Trfase_small"/>
</dbReference>
<evidence type="ECO:0000256" key="1">
    <source>
        <dbReference type="ARBA" id="ARBA00001933"/>
    </source>
</evidence>
<evidence type="ECO:0000259" key="6">
    <source>
        <dbReference type="Pfam" id="PF00155"/>
    </source>
</evidence>
<name>A0A1J4JCC5_9EUKA</name>
<keyword evidence="3" id="KW-0663">Pyridoxal phosphate</keyword>
<dbReference type="RefSeq" id="XP_068349929.1">
    <property type="nucleotide sequence ID" value="XM_068511163.1"/>
</dbReference>
<comment type="caution">
    <text evidence="8">The sequence shown here is derived from an EMBL/GenBank/DDBJ whole genome shotgun (WGS) entry which is preliminary data.</text>
</comment>
<comment type="similarity">
    <text evidence="5">Belongs to the class-II pyridoxal-phosphate-dependent aminotransferase family. MalY/PatB cystathionine beta-lyase subfamily.</text>
</comment>
<dbReference type="Pfam" id="PF00578">
    <property type="entry name" value="AhpC-TSA"/>
    <property type="match status" value="1"/>
</dbReference>
<dbReference type="GO" id="GO:0016491">
    <property type="term" value="F:oxidoreductase activity"/>
    <property type="evidence" value="ECO:0007669"/>
    <property type="project" value="InterPro"/>
</dbReference>
<dbReference type="GO" id="GO:0030170">
    <property type="term" value="F:pyridoxal phosphate binding"/>
    <property type="evidence" value="ECO:0007669"/>
    <property type="project" value="InterPro"/>
</dbReference>
<dbReference type="VEuPathDB" id="TrichDB:TRFO_36983"/>
<dbReference type="NCBIfam" id="TIGR04350">
    <property type="entry name" value="C_S_lyase_PatB"/>
    <property type="match status" value="1"/>
</dbReference>
<evidence type="ECO:0000313" key="9">
    <source>
        <dbReference type="Proteomes" id="UP000179807"/>
    </source>
</evidence>
<dbReference type="GO" id="GO:0047804">
    <property type="term" value="F:cysteine-S-conjugate beta-lyase activity"/>
    <property type="evidence" value="ECO:0007669"/>
    <property type="project" value="UniProtKB-EC"/>
</dbReference>
<dbReference type="Proteomes" id="UP000179807">
    <property type="component" value="Unassembled WGS sequence"/>
</dbReference>
<dbReference type="InterPro" id="IPR004839">
    <property type="entry name" value="Aminotransferase_I/II_large"/>
</dbReference>
<sequence length="586" mass="67965">MGTHVKYDFNTVISRLMTNSEKHDAAFRYNPELPDNFLSMTIADMDFPCPPPVLQAIKDRLEHPMLGYTLDIDYQYRRSIVGWLKRRHGWIIDPTTMVTTTGVCRALFNCIESLTKKTDGVIIQTPIYYPFYEAITAFNRTPIYNHLVHDEKGYYTIDFDDFEKKCKDPKNKLFLLCSPHNPTGRVWKEEELRRMAEICFANNVFIVCDEIHSDIIRTNQKHIPLGKLYPDQENMIFCTSPSKTFNLAGNELANIFIPKKLLWDEWESKFYTQQPNPLSMEALKAAYTKCDDWLEQIKIYLDDNFKHLDDRLNSELPESVFYPSEGTYLAWIDLSKFGLSDDELKRRITRAGLYVEYAGDFAANGEGHIRMNLACPRSILDQGIDLLVKCLKENYEDPQYSYRFETGKKMIDFSFTTLSNETKKLSQFFNENNNIFKSLFLFMRSIKCPISEFDIMNLINDLTKETQEKGFEGKNQIFVVFPDDHSSLKKFFDGKSINFDVVSDSNRELYQLLSIKPAVNSYRLYDALAVQKLIKAENSGIERKKIEDLQRTAYFVINSSLEVVYSHYGIGAGDTPSACQIIESLK</sequence>
<evidence type="ECO:0000313" key="8">
    <source>
        <dbReference type="EMBL" id="OHS96792.1"/>
    </source>
</evidence>
<dbReference type="PANTHER" id="PTHR43525:SF1">
    <property type="entry name" value="PROTEIN MALY"/>
    <property type="match status" value="1"/>
</dbReference>
<evidence type="ECO:0000256" key="2">
    <source>
        <dbReference type="ARBA" id="ARBA00012224"/>
    </source>
</evidence>
<keyword evidence="9" id="KW-1185">Reference proteome</keyword>
<dbReference type="InterPro" id="IPR027619">
    <property type="entry name" value="C-S_lyase_PatB-like"/>
</dbReference>
<comment type="cofactor">
    <cofactor evidence="1">
        <name>pyridoxal 5'-phosphate</name>
        <dbReference type="ChEBI" id="CHEBI:597326"/>
    </cofactor>
</comment>
<dbReference type="PANTHER" id="PTHR43525">
    <property type="entry name" value="PROTEIN MALY"/>
    <property type="match status" value="1"/>
</dbReference>
<dbReference type="GO" id="GO:0016209">
    <property type="term" value="F:antioxidant activity"/>
    <property type="evidence" value="ECO:0007669"/>
    <property type="project" value="InterPro"/>
</dbReference>
<dbReference type="SUPFAM" id="SSF52833">
    <property type="entry name" value="Thioredoxin-like"/>
    <property type="match status" value="1"/>
</dbReference>